<dbReference type="GO" id="GO:0008676">
    <property type="term" value="F:3-deoxy-8-phosphooctulonate synthase activity"/>
    <property type="evidence" value="ECO:0007669"/>
    <property type="project" value="UniProtKB-EC"/>
</dbReference>
<reference evidence="8 9" key="1">
    <citation type="journal article" date="2024" name="Science">
        <title>Giant polyketide synthase enzymes in the biosynthesis of giant marine polyether toxins.</title>
        <authorList>
            <person name="Fallon T.R."/>
            <person name="Shende V.V."/>
            <person name="Wierzbicki I.H."/>
            <person name="Pendleton A.L."/>
            <person name="Watervoot N.F."/>
            <person name="Auber R.P."/>
            <person name="Gonzalez D.J."/>
            <person name="Wisecaver J.H."/>
            <person name="Moore B.S."/>
        </authorList>
    </citation>
    <scope>NUCLEOTIDE SEQUENCE [LARGE SCALE GENOMIC DNA]</scope>
    <source>
        <strain evidence="8 9">12B1</strain>
    </source>
</reference>
<evidence type="ECO:0000256" key="4">
    <source>
        <dbReference type="ARBA" id="ARBA00022490"/>
    </source>
</evidence>
<dbReference type="PANTHER" id="PTHR21057">
    <property type="entry name" value="PHOSPHO-2-DEHYDRO-3-DEOXYHEPTONATE ALDOLASE"/>
    <property type="match status" value="1"/>
</dbReference>
<sequence length="299" mass="31909">MAHEGAAARLWAKLRAAQPFFLIAGPNVIESREHCLRMADMIQSVTSRLGIEFIFKSSFDKANRTSASSFRGPGLLSGLEILAAVKSQIGVPVLTDIHEAAHAAPVAEVADLLQIPAFLCRQTDLIAAAARTGRIIHVKKGQWCEASVLSAAAHKAALEGNEHVISCERGTAFGYSDLIVDTRNLVWMRRPNGLVTADVTHALQLPGGVLSSTGARSAGGLREMIPTVARAAAAVGVDGIFMEVHDDPLSSPCDSATQWPLRHLPAMLSELSDIAKASRGHRDQYPLDALAGPPDWSFL</sequence>
<keyword evidence="9" id="KW-1185">Reference proteome</keyword>
<comment type="caution">
    <text evidence="8">The sequence shown here is derived from an EMBL/GenBank/DDBJ whole genome shotgun (WGS) entry which is preliminary data.</text>
</comment>
<dbReference type="SUPFAM" id="SSF51569">
    <property type="entry name" value="Aldolase"/>
    <property type="match status" value="1"/>
</dbReference>
<evidence type="ECO:0000256" key="6">
    <source>
        <dbReference type="ARBA" id="ARBA00049112"/>
    </source>
</evidence>
<dbReference type="Pfam" id="PF00793">
    <property type="entry name" value="DAHP_synth_1"/>
    <property type="match status" value="1"/>
</dbReference>
<evidence type="ECO:0000256" key="5">
    <source>
        <dbReference type="ARBA" id="ARBA00022679"/>
    </source>
</evidence>
<organism evidence="8 9">
    <name type="scientific">Prymnesium parvum</name>
    <name type="common">Toxic golden alga</name>
    <dbReference type="NCBI Taxonomy" id="97485"/>
    <lineage>
        <taxon>Eukaryota</taxon>
        <taxon>Haptista</taxon>
        <taxon>Haptophyta</taxon>
        <taxon>Prymnesiophyceae</taxon>
        <taxon>Prymnesiales</taxon>
        <taxon>Prymnesiaceae</taxon>
        <taxon>Prymnesium</taxon>
    </lineage>
</organism>
<dbReference type="Proteomes" id="UP001515480">
    <property type="component" value="Unassembled WGS sequence"/>
</dbReference>
<proteinExistence type="inferred from homology"/>
<evidence type="ECO:0000259" key="7">
    <source>
        <dbReference type="Pfam" id="PF00793"/>
    </source>
</evidence>
<dbReference type="EMBL" id="JBGBPQ010000032">
    <property type="protein sequence ID" value="KAL1495340.1"/>
    <property type="molecule type" value="Genomic_DNA"/>
</dbReference>
<comment type="subcellular location">
    <subcellularLocation>
        <location evidence="1">Cytoplasm</location>
    </subcellularLocation>
</comment>
<gene>
    <name evidence="8" type="ORF">AB1Y20_016710</name>
</gene>
<evidence type="ECO:0000313" key="8">
    <source>
        <dbReference type="EMBL" id="KAL1495340.1"/>
    </source>
</evidence>
<dbReference type="Gene3D" id="3.20.20.70">
    <property type="entry name" value="Aldolase class I"/>
    <property type="match status" value="1"/>
</dbReference>
<evidence type="ECO:0000256" key="3">
    <source>
        <dbReference type="ARBA" id="ARBA00012693"/>
    </source>
</evidence>
<dbReference type="AlphaFoldDB" id="A0AB34I8K2"/>
<name>A0AB34I8K2_PRYPA</name>
<evidence type="ECO:0000313" key="9">
    <source>
        <dbReference type="Proteomes" id="UP001515480"/>
    </source>
</evidence>
<dbReference type="InterPro" id="IPR006269">
    <property type="entry name" value="KDO8P_synthase"/>
</dbReference>
<dbReference type="NCBIfam" id="TIGR01362">
    <property type="entry name" value="KDO8P_synth"/>
    <property type="match status" value="1"/>
</dbReference>
<accession>A0AB34I8K2</accession>
<keyword evidence="5" id="KW-0808">Transferase</keyword>
<dbReference type="GO" id="GO:0005737">
    <property type="term" value="C:cytoplasm"/>
    <property type="evidence" value="ECO:0007669"/>
    <property type="project" value="UniProtKB-SubCell"/>
</dbReference>
<keyword evidence="4" id="KW-0963">Cytoplasm</keyword>
<dbReference type="InterPro" id="IPR006218">
    <property type="entry name" value="DAHP1/KDSA"/>
</dbReference>
<dbReference type="NCBIfam" id="NF003543">
    <property type="entry name" value="PRK05198.1"/>
    <property type="match status" value="1"/>
</dbReference>
<feature type="domain" description="DAHP synthetase I/KDSA" evidence="7">
    <location>
        <begin position="18"/>
        <end position="270"/>
    </location>
</feature>
<comment type="similarity">
    <text evidence="2">Belongs to the KdsA family.</text>
</comment>
<dbReference type="InterPro" id="IPR013785">
    <property type="entry name" value="Aldolase_TIM"/>
</dbReference>
<evidence type="ECO:0000256" key="1">
    <source>
        <dbReference type="ARBA" id="ARBA00004496"/>
    </source>
</evidence>
<evidence type="ECO:0000256" key="2">
    <source>
        <dbReference type="ARBA" id="ARBA00010499"/>
    </source>
</evidence>
<dbReference type="EC" id="2.5.1.55" evidence="3"/>
<comment type="catalytic activity">
    <reaction evidence="6">
        <text>D-arabinose 5-phosphate + phosphoenolpyruvate + H2O = 3-deoxy-alpha-D-manno-2-octulosonate-8-phosphate + phosphate</text>
        <dbReference type="Rhea" id="RHEA:14053"/>
        <dbReference type="ChEBI" id="CHEBI:15377"/>
        <dbReference type="ChEBI" id="CHEBI:43474"/>
        <dbReference type="ChEBI" id="CHEBI:57693"/>
        <dbReference type="ChEBI" id="CHEBI:58702"/>
        <dbReference type="ChEBI" id="CHEBI:85985"/>
        <dbReference type="EC" id="2.5.1.55"/>
    </reaction>
</comment>
<protein>
    <recommendedName>
        <fullName evidence="3">3-deoxy-8-phosphooctulonate synthase</fullName>
        <ecNumber evidence="3">2.5.1.55</ecNumber>
    </recommendedName>
</protein>